<comment type="caution">
    <text evidence="1">The sequence shown here is derived from an EMBL/GenBank/DDBJ whole genome shotgun (WGS) entry which is preliminary data.</text>
</comment>
<protein>
    <submittedName>
        <fullName evidence="1">Uncharacterized protein</fullName>
    </submittedName>
</protein>
<evidence type="ECO:0000313" key="2">
    <source>
        <dbReference type="Proteomes" id="UP001580346"/>
    </source>
</evidence>
<sequence>MKERELGRISEKLHPRTVADLLLGGCFQRSFQLNFLGEEESQEKQVEFVNLILDMFCEPAVGEFNDSSQ</sequence>
<dbReference type="EMBL" id="JBHHMI010000004">
    <property type="protein sequence ID" value="MFB5266437.1"/>
    <property type="molecule type" value="Genomic_DNA"/>
</dbReference>
<proteinExistence type="predicted"/>
<accession>A0ABV5AQG7</accession>
<evidence type="ECO:0000313" key="1">
    <source>
        <dbReference type="EMBL" id="MFB5266437.1"/>
    </source>
</evidence>
<dbReference type="RefSeq" id="WP_375354159.1">
    <property type="nucleotide sequence ID" value="NZ_JBHHMI010000004.1"/>
</dbReference>
<organism evidence="1 2">
    <name type="scientific">Paenibacillus enshidis</name>
    <dbReference type="NCBI Taxonomy" id="1458439"/>
    <lineage>
        <taxon>Bacteria</taxon>
        <taxon>Bacillati</taxon>
        <taxon>Bacillota</taxon>
        <taxon>Bacilli</taxon>
        <taxon>Bacillales</taxon>
        <taxon>Paenibacillaceae</taxon>
        <taxon>Paenibacillus</taxon>
    </lineage>
</organism>
<dbReference type="Proteomes" id="UP001580346">
    <property type="component" value="Unassembled WGS sequence"/>
</dbReference>
<reference evidence="1 2" key="1">
    <citation type="submission" date="2024-09" db="EMBL/GenBank/DDBJ databases">
        <title>Paenibacillus zeirhizospherea sp. nov., isolated from surface of the maize (Zea mays) roots in a horticulture field, Hungary.</title>
        <authorList>
            <person name="Marton D."/>
            <person name="Farkas M."/>
            <person name="Bedics A."/>
            <person name="Toth E."/>
            <person name="Tancsics A."/>
            <person name="Boka K."/>
            <person name="Maroti G."/>
            <person name="Kriszt B."/>
            <person name="Cserhati M."/>
        </authorList>
    </citation>
    <scope>NUCLEOTIDE SEQUENCE [LARGE SCALE GENOMIC DNA]</scope>
    <source>
        <strain evidence="1 2">KCTC 33519</strain>
    </source>
</reference>
<name>A0ABV5AQG7_9BACL</name>
<gene>
    <name evidence="1" type="ORF">ACE41H_06515</name>
</gene>
<keyword evidence="2" id="KW-1185">Reference proteome</keyword>